<evidence type="ECO:0000313" key="3">
    <source>
        <dbReference type="Proteomes" id="UP000310458"/>
    </source>
</evidence>
<protein>
    <submittedName>
        <fullName evidence="2">Helix-turn-helix domain-containing protein</fullName>
    </submittedName>
</protein>
<comment type="caution">
    <text evidence="2">The sequence shown here is derived from an EMBL/GenBank/DDBJ whole genome shotgun (WGS) entry which is preliminary data.</text>
</comment>
<sequence length="92" mass="9773">MIALVKLGVSTRKAAAACGVSPSTVDRWVSQSRAGKPHGANGRPRHPGREKFHQLREEGRSVRAAAAVVGVSSMSGYKWDTEMRAGGACQIK</sequence>
<keyword evidence="3" id="KW-1185">Reference proteome</keyword>
<dbReference type="EMBL" id="VAVZ01000070">
    <property type="protein sequence ID" value="TLP92239.1"/>
    <property type="molecule type" value="Genomic_DNA"/>
</dbReference>
<reference evidence="2 3" key="1">
    <citation type="submission" date="2019-05" db="EMBL/GenBank/DDBJ databases">
        <title>Nesterenkonia sp. GY074 isolated from the Southern Atlantic Ocean.</title>
        <authorList>
            <person name="Zhang G."/>
        </authorList>
    </citation>
    <scope>NUCLEOTIDE SEQUENCE [LARGE SCALE GENOMIC DNA]</scope>
    <source>
        <strain evidence="2 3">GY074</strain>
    </source>
</reference>
<proteinExistence type="predicted"/>
<accession>A0A5R9B6U5</accession>
<dbReference type="Pfam" id="PF13551">
    <property type="entry name" value="HTH_29"/>
    <property type="match status" value="1"/>
</dbReference>
<organism evidence="2 3">
    <name type="scientific">Nesterenkonia salmonea</name>
    <dbReference type="NCBI Taxonomy" id="1804987"/>
    <lineage>
        <taxon>Bacteria</taxon>
        <taxon>Bacillati</taxon>
        <taxon>Actinomycetota</taxon>
        <taxon>Actinomycetes</taxon>
        <taxon>Micrococcales</taxon>
        <taxon>Micrococcaceae</taxon>
        <taxon>Nesterenkonia</taxon>
    </lineage>
</organism>
<feature type="region of interest" description="Disordered" evidence="1">
    <location>
        <begin position="29"/>
        <end position="49"/>
    </location>
</feature>
<dbReference type="SUPFAM" id="SSF46689">
    <property type="entry name" value="Homeodomain-like"/>
    <property type="match status" value="1"/>
</dbReference>
<dbReference type="InterPro" id="IPR009057">
    <property type="entry name" value="Homeodomain-like_sf"/>
</dbReference>
<name>A0A5R9B6U5_9MICC</name>
<evidence type="ECO:0000313" key="2">
    <source>
        <dbReference type="EMBL" id="TLP92239.1"/>
    </source>
</evidence>
<gene>
    <name evidence="2" type="ORF">FEF26_14960</name>
</gene>
<dbReference type="Proteomes" id="UP000310458">
    <property type="component" value="Unassembled WGS sequence"/>
</dbReference>
<dbReference type="OrthoDB" id="8438314at2"/>
<evidence type="ECO:0000256" key="1">
    <source>
        <dbReference type="SAM" id="MobiDB-lite"/>
    </source>
</evidence>
<dbReference type="AlphaFoldDB" id="A0A5R9B6U5"/>